<dbReference type="AlphaFoldDB" id="A0A6S6SHY5"/>
<evidence type="ECO:0000313" key="1">
    <source>
        <dbReference type="EMBL" id="CAA6808047.1"/>
    </source>
</evidence>
<sequence length="60" mass="6857">MSENIITIECWKCEEDFEKAIPKKDRVGVALVICPFCGVECKVEFDKSSSVITLFKSKKR</sequence>
<gene>
    <name evidence="1" type="ORF">HELGO_WM13292</name>
</gene>
<name>A0A6S6SHY5_9BACT</name>
<dbReference type="EMBL" id="CACVAU010000027">
    <property type="protein sequence ID" value="CAA6808047.1"/>
    <property type="molecule type" value="Genomic_DNA"/>
</dbReference>
<organism evidence="1">
    <name type="scientific">uncultured Sulfurovum sp</name>
    <dbReference type="NCBI Taxonomy" id="269237"/>
    <lineage>
        <taxon>Bacteria</taxon>
        <taxon>Pseudomonadati</taxon>
        <taxon>Campylobacterota</taxon>
        <taxon>Epsilonproteobacteria</taxon>
        <taxon>Campylobacterales</taxon>
        <taxon>Sulfurovaceae</taxon>
        <taxon>Sulfurovum</taxon>
        <taxon>environmental samples</taxon>
    </lineage>
</organism>
<protein>
    <submittedName>
        <fullName evidence="1">Uncharacterized protein</fullName>
    </submittedName>
</protein>
<reference evidence="1" key="1">
    <citation type="submission" date="2020-01" db="EMBL/GenBank/DDBJ databases">
        <authorList>
            <person name="Meier V. D."/>
            <person name="Meier V D."/>
        </authorList>
    </citation>
    <scope>NUCLEOTIDE SEQUENCE</scope>
    <source>
        <strain evidence="1">HLG_WM_MAG_05</strain>
    </source>
</reference>
<proteinExistence type="predicted"/>
<accession>A0A6S6SHY5</accession>